<accession>A0A432X9B8</accession>
<protein>
    <recommendedName>
        <fullName evidence="1">DUF1722 domain-containing protein</fullName>
    </recommendedName>
</protein>
<dbReference type="Pfam" id="PF04463">
    <property type="entry name" value="2-thiour_desulf"/>
    <property type="match status" value="1"/>
</dbReference>
<organism evidence="2 3">
    <name type="scientific">Aliidiomarina taiwanensis</name>
    <dbReference type="NCBI Taxonomy" id="946228"/>
    <lineage>
        <taxon>Bacteria</taxon>
        <taxon>Pseudomonadati</taxon>
        <taxon>Pseudomonadota</taxon>
        <taxon>Gammaproteobacteria</taxon>
        <taxon>Alteromonadales</taxon>
        <taxon>Idiomarinaceae</taxon>
        <taxon>Aliidiomarina</taxon>
    </lineage>
</organism>
<gene>
    <name evidence="2" type="ORF">CWE15_02190</name>
</gene>
<dbReference type="InterPro" id="IPR007553">
    <property type="entry name" value="2-thiour_desulf"/>
</dbReference>
<comment type="caution">
    <text evidence="2">The sequence shown here is derived from an EMBL/GenBank/DDBJ whole genome shotgun (WGS) entry which is preliminary data.</text>
</comment>
<evidence type="ECO:0000259" key="1">
    <source>
        <dbReference type="Pfam" id="PF08349"/>
    </source>
</evidence>
<dbReference type="Pfam" id="PF08349">
    <property type="entry name" value="DUF1722"/>
    <property type="match status" value="1"/>
</dbReference>
<name>A0A432X9B8_9GAMM</name>
<dbReference type="RefSeq" id="WP_126756409.1">
    <property type="nucleotide sequence ID" value="NZ_PIPQ01000001.1"/>
</dbReference>
<feature type="domain" description="DUF1722" evidence="1">
    <location>
        <begin position="187"/>
        <end position="302"/>
    </location>
</feature>
<reference evidence="2 3" key="1">
    <citation type="journal article" date="2011" name="Front. Microbiol.">
        <title>Genomic signatures of strain selection and enhancement in Bacillus atrophaeus var. globigii, a historical biowarfare simulant.</title>
        <authorList>
            <person name="Gibbons H.S."/>
            <person name="Broomall S.M."/>
            <person name="McNew L.A."/>
            <person name="Daligault H."/>
            <person name="Chapman C."/>
            <person name="Bruce D."/>
            <person name="Karavis M."/>
            <person name="Krepps M."/>
            <person name="McGregor P.A."/>
            <person name="Hong C."/>
            <person name="Park K.H."/>
            <person name="Akmal A."/>
            <person name="Feldman A."/>
            <person name="Lin J.S."/>
            <person name="Chang W.E."/>
            <person name="Higgs B.W."/>
            <person name="Demirev P."/>
            <person name="Lindquist J."/>
            <person name="Liem A."/>
            <person name="Fochler E."/>
            <person name="Read T.D."/>
            <person name="Tapia R."/>
            <person name="Johnson S."/>
            <person name="Bishop-Lilly K.A."/>
            <person name="Detter C."/>
            <person name="Han C."/>
            <person name="Sozhamannan S."/>
            <person name="Rosenzweig C.N."/>
            <person name="Skowronski E.W."/>
        </authorList>
    </citation>
    <scope>NUCLEOTIDE SEQUENCE [LARGE SCALE GENOMIC DNA]</scope>
    <source>
        <strain evidence="2 3">AIT1</strain>
    </source>
</reference>
<dbReference type="InterPro" id="IPR013560">
    <property type="entry name" value="DUF1722"/>
</dbReference>
<proteinExistence type="predicted"/>
<sequence length="311" mass="35088">MVKVGISSCLVGHKVRFDGGHKASDFCQNNLGKFVEYVPLCPEMGIGLPAPRPSIRLEENEAGETRAVITSTGEDITNRLSQYASDRKDLFKGLSGYVLCAKSPSCGLERVRLYTPGEKANRKAGVGVFAQRLRELEPAMPMEEDGRLNDPHLRENFVTRLFVYAEWKSLPQPLAKKDILAFHTRHKLLLLAHNQSMYRALGKQLGELDSMDENFTNNYILEVMQALSKPASKSNHTNVLQHVQGYFKQQLSTVEREALAQVILDYRQGVEPLSAPMSLLKHYLKMYPKPYLLGQSYFQPYPQALGLRYAL</sequence>
<keyword evidence="3" id="KW-1185">Reference proteome</keyword>
<evidence type="ECO:0000313" key="3">
    <source>
        <dbReference type="Proteomes" id="UP000286976"/>
    </source>
</evidence>
<dbReference type="EMBL" id="PIPQ01000001">
    <property type="protein sequence ID" value="RUO44013.1"/>
    <property type="molecule type" value="Genomic_DNA"/>
</dbReference>
<dbReference type="Proteomes" id="UP000286976">
    <property type="component" value="Unassembled WGS sequence"/>
</dbReference>
<dbReference type="PANTHER" id="PTHR30087">
    <property type="entry name" value="INNER MEMBRANE PROTEIN"/>
    <property type="match status" value="1"/>
</dbReference>
<dbReference type="InterPro" id="IPR017087">
    <property type="entry name" value="UCP037004"/>
</dbReference>
<dbReference type="PIRSF" id="PIRSF037004">
    <property type="entry name" value="UCP037004"/>
    <property type="match status" value="1"/>
</dbReference>
<evidence type="ECO:0000313" key="2">
    <source>
        <dbReference type="EMBL" id="RUO44013.1"/>
    </source>
</evidence>
<dbReference type="AlphaFoldDB" id="A0A432X9B8"/>
<dbReference type="PANTHER" id="PTHR30087:SF0">
    <property type="entry name" value="INNER MEMBRANE PROTEIN"/>
    <property type="match status" value="1"/>
</dbReference>
<dbReference type="OrthoDB" id="495783at2"/>